<dbReference type="OMA" id="HYVHFKR"/>
<dbReference type="Proteomes" id="UP000029665">
    <property type="component" value="Unassembled WGS sequence"/>
</dbReference>
<dbReference type="HOGENOM" id="CLU_035430_0_0_1"/>
<accession>A0A060SFN9</accession>
<dbReference type="Pfam" id="PF13926">
    <property type="entry name" value="DUF4211"/>
    <property type="match status" value="1"/>
</dbReference>
<comment type="caution">
    <text evidence="3">The sequence shown here is derived from an EMBL/GenBank/DDBJ whole genome shotgun (WGS) entry which is preliminary data.</text>
</comment>
<feature type="compositionally biased region" description="Low complexity" evidence="1">
    <location>
        <begin position="123"/>
        <end position="132"/>
    </location>
</feature>
<feature type="domain" description="DUF4211" evidence="2">
    <location>
        <begin position="265"/>
        <end position="400"/>
    </location>
</feature>
<feature type="region of interest" description="Disordered" evidence="1">
    <location>
        <begin position="209"/>
        <end position="261"/>
    </location>
</feature>
<dbReference type="EMBL" id="CCBP010000099">
    <property type="protein sequence ID" value="CDO71213.1"/>
    <property type="molecule type" value="Genomic_DNA"/>
</dbReference>
<feature type="region of interest" description="Disordered" evidence="1">
    <location>
        <begin position="1"/>
        <end position="179"/>
    </location>
</feature>
<feature type="compositionally biased region" description="Basic residues" evidence="1">
    <location>
        <begin position="43"/>
        <end position="53"/>
    </location>
</feature>
<organism evidence="3 4">
    <name type="scientific">Pycnoporus cinnabarinus</name>
    <name type="common">Cinnabar-red polypore</name>
    <name type="synonym">Trametes cinnabarina</name>
    <dbReference type="NCBI Taxonomy" id="5643"/>
    <lineage>
        <taxon>Eukaryota</taxon>
        <taxon>Fungi</taxon>
        <taxon>Dikarya</taxon>
        <taxon>Basidiomycota</taxon>
        <taxon>Agaricomycotina</taxon>
        <taxon>Agaricomycetes</taxon>
        <taxon>Polyporales</taxon>
        <taxon>Polyporaceae</taxon>
        <taxon>Trametes</taxon>
    </lineage>
</organism>
<dbReference type="InterPro" id="IPR025451">
    <property type="entry name" value="DUF4211"/>
</dbReference>
<dbReference type="AlphaFoldDB" id="A0A060SFN9"/>
<keyword evidence="4" id="KW-1185">Reference proteome</keyword>
<dbReference type="PANTHER" id="PTHR14689:SF0">
    <property type="entry name" value="COILED-COIL DOMAIN-CONTAINING PROTEIN 82"/>
    <property type="match status" value="1"/>
</dbReference>
<evidence type="ECO:0000313" key="4">
    <source>
        <dbReference type="Proteomes" id="UP000029665"/>
    </source>
</evidence>
<feature type="compositionally biased region" description="Polar residues" evidence="1">
    <location>
        <begin position="1"/>
        <end position="14"/>
    </location>
</feature>
<feature type="region of interest" description="Disordered" evidence="1">
    <location>
        <begin position="402"/>
        <end position="425"/>
    </location>
</feature>
<dbReference type="PANTHER" id="PTHR14689">
    <property type="entry name" value="PHORBOL-ESTER_DAG-TYPE DOMAIN-CONTAINING PROTEIN"/>
    <property type="match status" value="1"/>
</dbReference>
<evidence type="ECO:0000259" key="2">
    <source>
        <dbReference type="Pfam" id="PF13926"/>
    </source>
</evidence>
<evidence type="ECO:0000313" key="3">
    <source>
        <dbReference type="EMBL" id="CDO71213.1"/>
    </source>
</evidence>
<name>A0A060SFN9_PYCCI</name>
<dbReference type="STRING" id="5643.A0A060SFN9"/>
<feature type="compositionally biased region" description="Acidic residues" evidence="1">
    <location>
        <begin position="250"/>
        <end position="261"/>
    </location>
</feature>
<proteinExistence type="predicted"/>
<feature type="compositionally biased region" description="Polar residues" evidence="1">
    <location>
        <begin position="23"/>
        <end position="39"/>
    </location>
</feature>
<protein>
    <recommendedName>
        <fullName evidence="2">DUF4211 domain-containing protein</fullName>
    </recommendedName>
</protein>
<feature type="compositionally biased region" description="Acidic residues" evidence="1">
    <location>
        <begin position="409"/>
        <end position="420"/>
    </location>
</feature>
<dbReference type="OrthoDB" id="21499at2759"/>
<evidence type="ECO:0000256" key="1">
    <source>
        <dbReference type="SAM" id="MobiDB-lite"/>
    </source>
</evidence>
<gene>
    <name evidence="3" type="ORF">BN946_scf184863.g8</name>
</gene>
<sequence>MPRKTTASSATPRKSTQKKLDSFFSSSPARSTASAQQSSPIRPARRTKRRRIKEGRPNDERSAGPSKPADGDDGSQSSDAGAIRFEPQVVEVTSSEEEPDVAPRPSLTSKGKKRARRAHSEESLSPEPSGGEAEAVVYVRRGKRAAAKASILDSDPEDDGPRPRKLIKGKRPSEPNEDVADLLQEIDEERIIEPRLRTRDKRSAFQKNLEKLKRKKRGEAVQSGSESSAADEDDVAAQFAGARPGASSDEQSDDDADEDVDEEDNFIVEDDSAAVVELPAEFSMNTYQDLLHHFKIICQLFVHMLVHDPEDRSDVATRLQNSQYFSVALQITRRKLTGMRDSLVAGSTWRPSFRKALDTYPNLEIHHLEFTVLGCAACNLGGRKSTLQGRLSGDPYDKLTYEPIAQEEPSSDDSDEDEESGGLPKQFDLGRFCAKRTRTYHQFTHWEYHLFHALKDEVDGVKAVKEGRSFVRVAYAAGKQPPEDLTDADAIMDWLDERQVINLQWHEIKTMMDSARNLEAKGGRGGDGDSD</sequence>
<reference evidence="3" key="1">
    <citation type="submission" date="2014-01" db="EMBL/GenBank/DDBJ databases">
        <title>The genome of the white-rot fungus Pycnoporus cinnabarinus: a basidiomycete model with a versatile arsenal for lignocellulosic biomass breakdown.</title>
        <authorList>
            <person name="Levasseur A."/>
            <person name="Lomascolo A."/>
            <person name="Ruiz-Duenas F.J."/>
            <person name="Uzan E."/>
            <person name="Piumi F."/>
            <person name="Kues U."/>
            <person name="Ram A.F.J."/>
            <person name="Murat C."/>
            <person name="Haon M."/>
            <person name="Benoit I."/>
            <person name="Arfi Y."/>
            <person name="Chevret D."/>
            <person name="Drula E."/>
            <person name="Kwon M.J."/>
            <person name="Gouret P."/>
            <person name="Lesage-Meessen L."/>
            <person name="Lombard V."/>
            <person name="Mariette J."/>
            <person name="Noirot C."/>
            <person name="Park J."/>
            <person name="Patyshakuliyeva A."/>
            <person name="Wieneger R.A.B."/>
            <person name="Wosten H.A.B."/>
            <person name="Martin F."/>
            <person name="Coutinho P.M."/>
            <person name="de Vries R."/>
            <person name="Martinez A.T."/>
            <person name="Klopp C."/>
            <person name="Pontarotti P."/>
            <person name="Henrissat B."/>
            <person name="Record E."/>
        </authorList>
    </citation>
    <scope>NUCLEOTIDE SEQUENCE [LARGE SCALE GENOMIC DNA]</scope>
    <source>
        <strain evidence="3">BRFM137</strain>
    </source>
</reference>
<dbReference type="GO" id="GO:0005634">
    <property type="term" value="C:nucleus"/>
    <property type="evidence" value="ECO:0007669"/>
    <property type="project" value="TreeGrafter"/>
</dbReference>